<accession>A0A9W8A1M9</accession>
<dbReference type="InterPro" id="IPR001650">
    <property type="entry name" value="Helicase_C-like"/>
</dbReference>
<feature type="compositionally biased region" description="Polar residues" evidence="10">
    <location>
        <begin position="866"/>
        <end position="876"/>
    </location>
</feature>
<evidence type="ECO:0000256" key="7">
    <source>
        <dbReference type="ARBA" id="ARBA00023125"/>
    </source>
</evidence>
<feature type="region of interest" description="Disordered" evidence="10">
    <location>
        <begin position="949"/>
        <end position="975"/>
    </location>
</feature>
<gene>
    <name evidence="14" type="ORF">H4219_000904</name>
</gene>
<protein>
    <submittedName>
        <fullName evidence="14">Uncharacterized protein</fullName>
    </submittedName>
</protein>
<feature type="compositionally biased region" description="Polar residues" evidence="10">
    <location>
        <begin position="956"/>
        <end position="965"/>
    </location>
</feature>
<evidence type="ECO:0000256" key="5">
    <source>
        <dbReference type="ARBA" id="ARBA00022806"/>
    </source>
</evidence>
<organism evidence="14 15">
    <name type="scientific">Mycoemilia scoparia</name>
    <dbReference type="NCBI Taxonomy" id="417184"/>
    <lineage>
        <taxon>Eukaryota</taxon>
        <taxon>Fungi</taxon>
        <taxon>Fungi incertae sedis</taxon>
        <taxon>Zoopagomycota</taxon>
        <taxon>Kickxellomycotina</taxon>
        <taxon>Kickxellomycetes</taxon>
        <taxon>Kickxellales</taxon>
        <taxon>Kickxellaceae</taxon>
        <taxon>Mycoemilia</taxon>
    </lineage>
</organism>
<feature type="compositionally biased region" description="Low complexity" evidence="10">
    <location>
        <begin position="1906"/>
        <end position="1924"/>
    </location>
</feature>
<dbReference type="Gene3D" id="1.20.120.850">
    <property type="entry name" value="SWI2/SNF2 ATPases, N-terminal domain"/>
    <property type="match status" value="1"/>
</dbReference>
<feature type="compositionally biased region" description="Polar residues" evidence="10">
    <location>
        <begin position="2168"/>
        <end position="2187"/>
    </location>
</feature>
<feature type="compositionally biased region" description="Polar residues" evidence="10">
    <location>
        <begin position="1831"/>
        <end position="1848"/>
    </location>
</feature>
<feature type="compositionally biased region" description="Polar residues" evidence="10">
    <location>
        <begin position="2045"/>
        <end position="2061"/>
    </location>
</feature>
<comment type="caution">
    <text evidence="14">The sequence shown here is derived from an EMBL/GenBank/DDBJ whole genome shotgun (WGS) entry which is preliminary data.</text>
</comment>
<dbReference type="Gene3D" id="3.40.50.300">
    <property type="entry name" value="P-loop containing nucleotide triphosphate hydrolases"/>
    <property type="match status" value="2"/>
</dbReference>
<feature type="region of interest" description="Disordered" evidence="10">
    <location>
        <begin position="1470"/>
        <end position="1498"/>
    </location>
</feature>
<dbReference type="CDD" id="cd18007">
    <property type="entry name" value="DEXHc_ATRX-like"/>
    <property type="match status" value="1"/>
</dbReference>
<dbReference type="InterPro" id="IPR014001">
    <property type="entry name" value="Helicase_ATP-bd"/>
</dbReference>
<dbReference type="PROSITE" id="PS50105">
    <property type="entry name" value="SAM_DOMAIN"/>
    <property type="match status" value="1"/>
</dbReference>
<evidence type="ECO:0000256" key="3">
    <source>
        <dbReference type="ARBA" id="ARBA00022741"/>
    </source>
</evidence>
<dbReference type="InterPro" id="IPR001660">
    <property type="entry name" value="SAM"/>
</dbReference>
<dbReference type="InterPro" id="IPR044574">
    <property type="entry name" value="ARIP4-like"/>
</dbReference>
<evidence type="ECO:0000256" key="2">
    <source>
        <dbReference type="ARBA" id="ARBA00007025"/>
    </source>
</evidence>
<keyword evidence="3" id="KW-0547">Nucleotide-binding</keyword>
<feature type="compositionally biased region" description="Polar residues" evidence="10">
    <location>
        <begin position="1925"/>
        <end position="1987"/>
    </location>
</feature>
<dbReference type="CDD" id="cd22265">
    <property type="entry name" value="UDM1_RNF168"/>
    <property type="match status" value="1"/>
</dbReference>
<keyword evidence="7" id="KW-0238">DNA-binding</keyword>
<dbReference type="InterPro" id="IPR056026">
    <property type="entry name" value="DUF7607"/>
</dbReference>
<feature type="compositionally biased region" description="Basic residues" evidence="10">
    <location>
        <begin position="2110"/>
        <end position="2119"/>
    </location>
</feature>
<feature type="domain" description="SAM" evidence="11">
    <location>
        <begin position="24"/>
        <end position="89"/>
    </location>
</feature>
<feature type="region of interest" description="Disordered" evidence="10">
    <location>
        <begin position="802"/>
        <end position="834"/>
    </location>
</feature>
<sequence>MNSSSNGLGITMTNEASMKPPNEWSIEEVCQWLRSKNVDSNSIARFKEQEIDGMVLIEYINYEILHRDMGIVIGKALRIINAINGLKKVFSKHKNSQENHSPSISHNDRNGESQKRSHSVTLDDAPSLDINVNLQQDDNTSDSLHRRKSYKISGGTKNDESEGHSSSDTRETATKVQQADNNEDKQIYYNTQLSKDTDNSVNVVKPKKRATLVKVTDPSQWGGDIAESELVLPGLGNIELFSQESGAPLIPTKLIQKNKALSILKKSIPRFKERAKWSKKVKKFNESVYDNLVRPLKCPNGSPLVYNTSVYRSVKYPGIEGENFGSLPTPQLAEFEASPQEDDEILPLFGESEEEYLSDKFIQELESEEKDRETKAKKLKEKEDSRQKLVKEIIERKEQEYREAWNLNMRPKLEIKARKLWVKWRSLRSDPQTLEEMRNNLVNVRLPKAEKAIMDSGEANEKKIVSLCSSLQHTVYEICKHDWMTKLLSGSKPKRRREMVGELKDKKSEDKAIPKSKSENKKISQKSLIDRPTQEDLDFIDDSMEVQEEYSSSSSEYSDSESDASSSMNTRKRVTEKQQLSKAESSGNGQKSDSKKENKKMGSQTLKGLEAMPSTPKPKDKLVEKGSGPEIHNKDVVNKSPSLNTLLRSLPSLKINEQKCNSIYVLFEKHGSVNMYKILINTIRLCCSMNYANRKKRSLIEKEMESVPQEMASSIWRYYARWVLSTQPHDYEHRHDNSRERLSSYKLFKKFHTAVVKHQAIPDINKVALDKQKAISIGVPKQDMSTGVKTDNVLKEIPVVGEAPTKGASGGNDANSNSLNVAQKSPSQDGSVDMDMELSDGEIIETVSKNKEISGTEVDKGDGGKANSTTLQSTQPKGPDSETLKEPLHQFKPTPSVDGTNAGAKPVEKDGTQGTTTNKIANEKESRSSTGSFEEEEVTLMSEYVKLRKTGDNPLGGTQSTTETHPTMPAAADNNNREAPIGAKLVVLADENIKSKGRRDIRPIREENADVIALRKEQQKRENMINERIIQKEKEKKERRALARNTTSRSSVGETISLISDSEDEGTKGANADENRIVINPGDDISEIYIPEFLGKVLKEHQIEGIRFMWKNIVMFNTGDSISNHGCVLAHSMGLGKTLQIITFIFTLLNEIKSHNKQIPSQFSPKRVLIVCPATLQTNWCDEFKLWFKGNFSLAVSVFRQVYNFGKVKPVLEARMDILKDWYSRGGIIVMGYPMFRNLIEIASRYVEKTKDETGEVQPPDMETDPAVRVSYDLHRYLIDPGPSLIICDEGHNIKNSRAKLSILANSIKTRSRICLTGYPLQNNLLEYWTMVNFVFNNYLGDVQDFRNAFINPIDNGLYADSTKSDRRTSWIRLKCLQELLDPIVLRRDASILHQDLPKKVEMVISCPLTEAQLTLYYGFIVDIFGEAQTLSNDGVVTKGQVMLTICNHPAVFKEQFEIRRQRLQQKQLARSATQGTGKSTPDTISSGLTSDGTPSGIQILECNEDGDETTVQEELSAISEDADDTWAWNALSEVMEKCDHIDDPENSAKVVLMLDIIRNCVFNGEKVLLFTRSVLTLNYLERIITKTGVATPSPATVDNAFARPGMSPHIMRLDGTTPVNIRQGMIDRFNQDNMSITVFLISTGTGSLGVNLVSATRVILFDVGWNPLYDEQAIARAYRYGQQRPVFVYRLKTAETWEDKLFQNNVHKVGLSKRVVDKRNLERQYTKKEMAKYFTPPPLHIPHIEPENVDSIVKESGNDKVLKATLNKYLSLVTKVTAHATLLEDVEEDVDNDAIEDAKRMVDSEKLRLRHGGPDKIDALLPVVPQVQSTGLPASSTASVEQQSNNAPPGLITEDNSNPMNPEIASNIISQVGTIPETSQPEIPASLPAKSTPEKHPPPIVTNDSTIQITGATTTTSQKQSSTVVNIPSSPDPSMSTNIGANSTSVALNSHSAPAPSQTSSNGIQAQTAPARQPSPKKSLSLTEVCQTQARRASSGSSTSHSLQQPSGHRLNGNPYLTGQIANPGFQPRNNSQPARFHPVLPPTQRSSSANSSQLTTESVSIAHRANQHSQRPSSSQPISHHNPPKLHTLPRPTKSHDRYSGRSISPKSRYKPYHHPGGKAYRQSYPTRSENTPAVRTNNSRSPSRKIQKGARISPPNSATNNNSSKDYSNSRNLKPDGTSNSKQPVGQPISIPLGRPNFGSFVPQRAIPVPPPVAGTFEQNSRNPTPTPMSHQPPPNHNNHR</sequence>
<keyword evidence="15" id="KW-1185">Reference proteome</keyword>
<feature type="region of interest" description="Disordered" evidence="10">
    <location>
        <begin position="1879"/>
        <end position="2244"/>
    </location>
</feature>
<feature type="coiled-coil region" evidence="9">
    <location>
        <begin position="362"/>
        <end position="399"/>
    </location>
</feature>
<feature type="domain" description="Helicase ATP-binding" evidence="12">
    <location>
        <begin position="1118"/>
        <end position="1338"/>
    </location>
</feature>
<dbReference type="SMART" id="SM00487">
    <property type="entry name" value="DEXDc"/>
    <property type="match status" value="1"/>
</dbReference>
<dbReference type="Pfam" id="PF00176">
    <property type="entry name" value="SNF2-rel_dom"/>
    <property type="match status" value="1"/>
</dbReference>
<feature type="compositionally biased region" description="Basic and acidic residues" evidence="10">
    <location>
        <begin position="879"/>
        <end position="889"/>
    </location>
</feature>
<comment type="similarity">
    <text evidence="2">Belongs to the SNF2/RAD54 helicase family.</text>
</comment>
<dbReference type="PROSITE" id="PS51192">
    <property type="entry name" value="HELICASE_ATP_BIND_1"/>
    <property type="match status" value="1"/>
</dbReference>
<dbReference type="InterPro" id="IPR027417">
    <property type="entry name" value="P-loop_NTPase"/>
</dbReference>
<dbReference type="PROSITE" id="PS51194">
    <property type="entry name" value="HELICASE_CTER"/>
    <property type="match status" value="1"/>
</dbReference>
<feature type="compositionally biased region" description="Low complexity" evidence="10">
    <location>
        <begin position="1988"/>
        <end position="2009"/>
    </location>
</feature>
<dbReference type="InterPro" id="IPR013761">
    <property type="entry name" value="SAM/pointed_sf"/>
</dbReference>
<feature type="domain" description="Helicase C-terminal" evidence="13">
    <location>
        <begin position="1556"/>
        <end position="1732"/>
    </location>
</feature>
<evidence type="ECO:0000256" key="8">
    <source>
        <dbReference type="ARBA" id="ARBA00023242"/>
    </source>
</evidence>
<feature type="compositionally biased region" description="Basic and acidic residues" evidence="10">
    <location>
        <begin position="848"/>
        <end position="863"/>
    </location>
</feature>
<dbReference type="Pfam" id="PF24580">
    <property type="entry name" value="DUF7607"/>
    <property type="match status" value="1"/>
</dbReference>
<dbReference type="PANTHER" id="PTHR45797:SF1">
    <property type="entry name" value="HELICASE ARIP4"/>
    <property type="match status" value="1"/>
</dbReference>
<feature type="compositionally biased region" description="Basic and acidic residues" evidence="10">
    <location>
        <begin position="157"/>
        <end position="173"/>
    </location>
</feature>
<dbReference type="Pfam" id="PF07647">
    <property type="entry name" value="SAM_2"/>
    <property type="match status" value="1"/>
</dbReference>
<evidence type="ECO:0000259" key="11">
    <source>
        <dbReference type="PROSITE" id="PS50105"/>
    </source>
</evidence>
<keyword evidence="6" id="KW-0067">ATP-binding</keyword>
<dbReference type="CDD" id="cd18793">
    <property type="entry name" value="SF2_C_SNF"/>
    <property type="match status" value="1"/>
</dbReference>
<evidence type="ECO:0000256" key="6">
    <source>
        <dbReference type="ARBA" id="ARBA00022840"/>
    </source>
</evidence>
<dbReference type="GO" id="GO:0003677">
    <property type="term" value="F:DNA binding"/>
    <property type="evidence" value="ECO:0007669"/>
    <property type="project" value="UniProtKB-KW"/>
</dbReference>
<keyword evidence="4" id="KW-0378">Hydrolase</keyword>
<keyword evidence="8" id="KW-0539">Nucleus</keyword>
<dbReference type="GO" id="GO:0016887">
    <property type="term" value="F:ATP hydrolysis activity"/>
    <property type="evidence" value="ECO:0007669"/>
    <property type="project" value="InterPro"/>
</dbReference>
<name>A0A9W8A1M9_9FUNG</name>
<evidence type="ECO:0000313" key="15">
    <source>
        <dbReference type="Proteomes" id="UP001150538"/>
    </source>
</evidence>
<feature type="compositionally biased region" description="Acidic residues" evidence="10">
    <location>
        <begin position="535"/>
        <end position="548"/>
    </location>
</feature>
<feature type="region of interest" description="Disordered" evidence="10">
    <location>
        <begin position="846"/>
        <end position="936"/>
    </location>
</feature>
<dbReference type="SMART" id="SM00490">
    <property type="entry name" value="HELICc"/>
    <property type="match status" value="1"/>
</dbReference>
<comment type="subcellular location">
    <subcellularLocation>
        <location evidence="1">Nucleus</location>
    </subcellularLocation>
</comment>
<feature type="region of interest" description="Disordered" evidence="10">
    <location>
        <begin position="494"/>
        <end position="637"/>
    </location>
</feature>
<feature type="compositionally biased region" description="Low complexity" evidence="10">
    <location>
        <begin position="549"/>
        <end position="567"/>
    </location>
</feature>
<feature type="compositionally biased region" description="Polar residues" evidence="10">
    <location>
        <begin position="1472"/>
        <end position="1497"/>
    </location>
</feature>
<keyword evidence="9" id="KW-0175">Coiled coil</keyword>
<evidence type="ECO:0000256" key="1">
    <source>
        <dbReference type="ARBA" id="ARBA00004123"/>
    </source>
</evidence>
<evidence type="ECO:0000313" key="14">
    <source>
        <dbReference type="EMBL" id="KAJ1921046.1"/>
    </source>
</evidence>
<dbReference type="Gene3D" id="1.10.150.50">
    <property type="entry name" value="Transcription Factor, Ets-1"/>
    <property type="match status" value="1"/>
</dbReference>
<evidence type="ECO:0000256" key="4">
    <source>
        <dbReference type="ARBA" id="ARBA00022801"/>
    </source>
</evidence>
<dbReference type="SUPFAM" id="SSF52540">
    <property type="entry name" value="P-loop containing nucleoside triphosphate hydrolases"/>
    <property type="match status" value="2"/>
</dbReference>
<feature type="region of interest" description="Disordered" evidence="10">
    <location>
        <begin position="93"/>
        <end position="184"/>
    </location>
</feature>
<feature type="region of interest" description="Disordered" evidence="10">
    <location>
        <begin position="1831"/>
        <end position="1864"/>
    </location>
</feature>
<feature type="compositionally biased region" description="Polar residues" evidence="10">
    <location>
        <begin position="2069"/>
        <end position="2081"/>
    </location>
</feature>
<dbReference type="Proteomes" id="UP001150538">
    <property type="component" value="Unassembled WGS sequence"/>
</dbReference>
<dbReference type="InterPro" id="IPR049730">
    <property type="entry name" value="SNF2/RAD54-like_C"/>
</dbReference>
<feature type="compositionally biased region" description="Polar residues" evidence="10">
    <location>
        <begin position="577"/>
        <end position="591"/>
    </location>
</feature>
<keyword evidence="5" id="KW-0347">Helicase</keyword>
<evidence type="ECO:0000259" key="13">
    <source>
        <dbReference type="PROSITE" id="PS51194"/>
    </source>
</evidence>
<proteinExistence type="inferred from homology"/>
<dbReference type="Gene3D" id="3.40.50.10810">
    <property type="entry name" value="Tandem AAA-ATPase domain"/>
    <property type="match status" value="1"/>
</dbReference>
<dbReference type="InterPro" id="IPR000330">
    <property type="entry name" value="SNF2_N"/>
</dbReference>
<dbReference type="GO" id="GO:0005524">
    <property type="term" value="F:ATP binding"/>
    <property type="evidence" value="ECO:0007669"/>
    <property type="project" value="UniProtKB-KW"/>
</dbReference>
<reference evidence="14" key="1">
    <citation type="submission" date="2022-07" db="EMBL/GenBank/DDBJ databases">
        <title>Phylogenomic reconstructions and comparative analyses of Kickxellomycotina fungi.</title>
        <authorList>
            <person name="Reynolds N.K."/>
            <person name="Stajich J.E."/>
            <person name="Barry K."/>
            <person name="Grigoriev I.V."/>
            <person name="Crous P."/>
            <person name="Smith M.E."/>
        </authorList>
    </citation>
    <scope>NUCLEOTIDE SEQUENCE</scope>
    <source>
        <strain evidence="14">NBRC 100468</strain>
    </source>
</reference>
<evidence type="ECO:0000256" key="10">
    <source>
        <dbReference type="SAM" id="MobiDB-lite"/>
    </source>
</evidence>
<evidence type="ECO:0000259" key="12">
    <source>
        <dbReference type="PROSITE" id="PS51192"/>
    </source>
</evidence>
<feature type="compositionally biased region" description="Basic and acidic residues" evidence="10">
    <location>
        <begin position="106"/>
        <end position="115"/>
    </location>
</feature>
<feature type="compositionally biased region" description="Pro residues" evidence="10">
    <location>
        <begin position="2228"/>
        <end position="2244"/>
    </location>
</feature>
<dbReference type="GO" id="GO:0004386">
    <property type="term" value="F:helicase activity"/>
    <property type="evidence" value="ECO:0007669"/>
    <property type="project" value="UniProtKB-KW"/>
</dbReference>
<dbReference type="InterPro" id="IPR038718">
    <property type="entry name" value="SNF2-like_sf"/>
</dbReference>
<feature type="compositionally biased region" description="Polar residues" evidence="10">
    <location>
        <begin position="2126"/>
        <end position="2144"/>
    </location>
</feature>
<dbReference type="SUPFAM" id="SSF47769">
    <property type="entry name" value="SAM/Pointed domain"/>
    <property type="match status" value="1"/>
</dbReference>
<feature type="compositionally biased region" description="Basic and acidic residues" evidence="10">
    <location>
        <begin position="498"/>
        <end position="534"/>
    </location>
</feature>
<feature type="compositionally biased region" description="Polar residues" evidence="10">
    <location>
        <begin position="812"/>
        <end position="830"/>
    </location>
</feature>
<dbReference type="GO" id="GO:0005634">
    <property type="term" value="C:nucleus"/>
    <property type="evidence" value="ECO:0007669"/>
    <property type="project" value="UniProtKB-SubCell"/>
</dbReference>
<dbReference type="OrthoDB" id="2020972at2759"/>
<feature type="compositionally biased region" description="Low complexity" evidence="10">
    <location>
        <begin position="2156"/>
        <end position="2167"/>
    </location>
</feature>
<feature type="compositionally biased region" description="Polar residues" evidence="10">
    <location>
        <begin position="130"/>
        <end position="142"/>
    </location>
</feature>
<dbReference type="Pfam" id="PF00271">
    <property type="entry name" value="Helicase_C"/>
    <property type="match status" value="1"/>
</dbReference>
<dbReference type="PANTHER" id="PTHR45797">
    <property type="entry name" value="RAD54-LIKE"/>
    <property type="match status" value="1"/>
</dbReference>
<dbReference type="SMART" id="SM00454">
    <property type="entry name" value="SAM"/>
    <property type="match status" value="1"/>
</dbReference>
<evidence type="ECO:0000256" key="9">
    <source>
        <dbReference type="SAM" id="Coils"/>
    </source>
</evidence>
<dbReference type="EMBL" id="JANBPU010000007">
    <property type="protein sequence ID" value="KAJ1921046.1"/>
    <property type="molecule type" value="Genomic_DNA"/>
</dbReference>